<dbReference type="Gene3D" id="3.30.70.270">
    <property type="match status" value="1"/>
</dbReference>
<feature type="region of interest" description="Disordered" evidence="2">
    <location>
        <begin position="129"/>
        <end position="159"/>
    </location>
</feature>
<dbReference type="OrthoDB" id="7762482at2759"/>
<feature type="coiled-coil region" evidence="1">
    <location>
        <begin position="38"/>
        <end position="68"/>
    </location>
</feature>
<keyword evidence="3" id="KW-0812">Transmembrane</keyword>
<evidence type="ECO:0000256" key="2">
    <source>
        <dbReference type="SAM" id="MobiDB-lite"/>
    </source>
</evidence>
<reference evidence="5 6" key="1">
    <citation type="submission" date="2015-01" db="EMBL/GenBank/DDBJ databases">
        <title>Evolution of Trichinella species and genotypes.</title>
        <authorList>
            <person name="Korhonen P.K."/>
            <person name="Edoardo P."/>
            <person name="Giuseppe L.R."/>
            <person name="Gasser R.B."/>
        </authorList>
    </citation>
    <scope>NUCLEOTIDE SEQUENCE [LARGE SCALE GENOMIC DNA]</scope>
    <source>
        <strain evidence="5">ISS1029</strain>
    </source>
</reference>
<feature type="transmembrane region" description="Helical" evidence="3">
    <location>
        <begin position="16"/>
        <end position="39"/>
    </location>
</feature>
<evidence type="ECO:0000313" key="6">
    <source>
        <dbReference type="Proteomes" id="UP000055024"/>
    </source>
</evidence>
<comment type="caution">
    <text evidence="5">The sequence shown here is derived from an EMBL/GenBank/DDBJ whole genome shotgun (WGS) entry which is preliminary data.</text>
</comment>
<dbReference type="PANTHER" id="PTHR47331:SF1">
    <property type="entry name" value="GAG-LIKE PROTEIN"/>
    <property type="match status" value="1"/>
</dbReference>
<keyword evidence="3" id="KW-0472">Membrane</keyword>
<keyword evidence="1" id="KW-0175">Coiled coil</keyword>
<feature type="region of interest" description="Disordered" evidence="2">
    <location>
        <begin position="831"/>
        <end position="851"/>
    </location>
</feature>
<dbReference type="InterPro" id="IPR008042">
    <property type="entry name" value="Retrotrans_Pao"/>
</dbReference>
<evidence type="ECO:0000256" key="1">
    <source>
        <dbReference type="SAM" id="Coils"/>
    </source>
</evidence>
<dbReference type="EMBL" id="JYDP01000314">
    <property type="protein sequence ID" value="KRZ01244.1"/>
    <property type="molecule type" value="Genomic_DNA"/>
</dbReference>
<proteinExistence type="predicted"/>
<dbReference type="Gene3D" id="3.10.10.10">
    <property type="entry name" value="HIV Type 1 Reverse Transcriptase, subunit A, domain 1"/>
    <property type="match status" value="1"/>
</dbReference>
<keyword evidence="6" id="KW-1185">Reference proteome</keyword>
<dbReference type="SUPFAM" id="SSF56672">
    <property type="entry name" value="DNA/RNA polymerases"/>
    <property type="match status" value="1"/>
</dbReference>
<organism evidence="5 6">
    <name type="scientific">Trichinella zimbabwensis</name>
    <dbReference type="NCBI Taxonomy" id="268475"/>
    <lineage>
        <taxon>Eukaryota</taxon>
        <taxon>Metazoa</taxon>
        <taxon>Ecdysozoa</taxon>
        <taxon>Nematoda</taxon>
        <taxon>Enoplea</taxon>
        <taxon>Dorylaimia</taxon>
        <taxon>Trichinellida</taxon>
        <taxon>Trichinellidae</taxon>
        <taxon>Trichinella</taxon>
    </lineage>
</organism>
<dbReference type="Pfam" id="PF05380">
    <property type="entry name" value="Peptidase_A17"/>
    <property type="match status" value="1"/>
</dbReference>
<protein>
    <recommendedName>
        <fullName evidence="4">Reverse transcriptase domain-containing protein</fullName>
    </recommendedName>
</protein>
<keyword evidence="3" id="KW-1133">Transmembrane helix</keyword>
<dbReference type="PANTHER" id="PTHR47331">
    <property type="entry name" value="PHD-TYPE DOMAIN-CONTAINING PROTEIN"/>
    <property type="match status" value="1"/>
</dbReference>
<dbReference type="STRING" id="268475.A0A0V1GSJ4"/>
<gene>
    <name evidence="5" type="ORF">T11_439</name>
</gene>
<feature type="transmembrane region" description="Helical" evidence="3">
    <location>
        <begin position="467"/>
        <end position="486"/>
    </location>
</feature>
<dbReference type="Pfam" id="PF03564">
    <property type="entry name" value="DUF1759"/>
    <property type="match status" value="1"/>
</dbReference>
<dbReference type="Proteomes" id="UP000055024">
    <property type="component" value="Unassembled WGS sequence"/>
</dbReference>
<evidence type="ECO:0000256" key="3">
    <source>
        <dbReference type="SAM" id="Phobius"/>
    </source>
</evidence>
<evidence type="ECO:0000313" key="5">
    <source>
        <dbReference type="EMBL" id="KRZ01244.1"/>
    </source>
</evidence>
<dbReference type="InterPro" id="IPR000477">
    <property type="entry name" value="RT_dom"/>
</dbReference>
<dbReference type="Pfam" id="PF00078">
    <property type="entry name" value="RVT_1"/>
    <property type="match status" value="1"/>
</dbReference>
<dbReference type="InterPro" id="IPR043502">
    <property type="entry name" value="DNA/RNA_pol_sf"/>
</dbReference>
<evidence type="ECO:0000259" key="4">
    <source>
        <dbReference type="Pfam" id="PF00078"/>
    </source>
</evidence>
<accession>A0A0V1GSJ4</accession>
<sequence>MDGTFKSVPQWYQQLFTIYVFVAGNLVPGVCCLCTGMAANAKARSRKLAANKARLNRLLTELEELSIDPVDDDVLAGQLGLTEALFRETDALQADWEQNLEAEEQSGAIEDWSKSRRLFLKARARAHARLRQNQNDRPSRGDGNDTCNPRQAAAPTRIGKLPELTLPQFDGEVLEFPTFWAQFEASVHRRNDLDSATKFAYLLSSTVGRARNAIAGIPVTATHYPHAVAILEKRFGRPKNLARAHFLALWKAPECHEMTRHGIQSLVDELTKHLRCLAAMEDARMMEKFEESLSFDGERYQVGLPWSGGQADLPVNIKQAMRRLTAVERRLARSDKDSSDYSSTMRQYLENGWAEPATESGPLKRTWYLPHHAVYKGEGGERKCRVVFDGSARYGGTSLNSQLEAGSPIQTDLLRALLRFRRFRVGLQADIEKMYLQVQIREEDRDACRFLWRDETQRVRKYRLTRVCFGLTCSPFLAMGTVRVHARRHQASAPRAAAEVLHNMYVDDLATSCESPDEARTLATQLEELMASGGFHLHKWASNEPAALREIPTEKRSTETQGFLWKTLRIYWDRTKDHLSFIPLKIPCRDGRDSKRQMLRTASSIFDLIGVLAPFTVRAKILFQSLWQLGVSWDETLPDDVNCLWVKWKQELKELPLINVPRAVVPVTLAQARRVELHAFCDASERAYGAVVYLRVETASRSARVNLVVAKTRVAPVKRLSLPRLELMGALTAARLIHFVQGALQLDIHSISCWSDSEVTLAWVRSAASRWKPFVRNRVEEIQQLVEPTCWRHCPGKSNPADLLSRGASLKGLAKSNNWWQGPRWLAEPTKAWPRKRDSSDRNPPLPPEKVRHSRDALLVSVVAHTPIDFLHPERYSDIERLFRISALCLRFGRNCRSTAGDQRSGPLTVRELNAAEQVWVRIA</sequence>
<dbReference type="AlphaFoldDB" id="A0A0V1GSJ4"/>
<dbReference type="InterPro" id="IPR043128">
    <property type="entry name" value="Rev_trsase/Diguanyl_cyclase"/>
</dbReference>
<name>A0A0V1GSJ4_9BILA</name>
<dbReference type="InterPro" id="IPR005312">
    <property type="entry name" value="DUF1759"/>
</dbReference>
<feature type="domain" description="Reverse transcriptase" evidence="4">
    <location>
        <begin position="424"/>
        <end position="538"/>
    </location>
</feature>